<dbReference type="PROSITE" id="PS00107">
    <property type="entry name" value="PROTEIN_KINASE_ATP"/>
    <property type="match status" value="1"/>
</dbReference>
<feature type="compositionally biased region" description="Basic and acidic residues" evidence="2">
    <location>
        <begin position="389"/>
        <end position="427"/>
    </location>
</feature>
<feature type="compositionally biased region" description="Polar residues" evidence="2">
    <location>
        <begin position="74"/>
        <end position="102"/>
    </location>
</feature>
<keyword evidence="1" id="KW-0067">ATP-binding</keyword>
<evidence type="ECO:0000313" key="4">
    <source>
        <dbReference type="Proteomes" id="UP000750711"/>
    </source>
</evidence>
<protein>
    <recommendedName>
        <fullName evidence="5">Protein kinase domain-containing protein</fullName>
    </recommendedName>
</protein>
<feature type="region of interest" description="Disordered" evidence="2">
    <location>
        <begin position="1"/>
        <end position="115"/>
    </location>
</feature>
<proteinExistence type="predicted"/>
<reference evidence="3" key="1">
    <citation type="submission" date="2021-03" db="EMBL/GenBank/DDBJ databases">
        <title>Comparative genomics and phylogenomic investigation of the class Geoglossomycetes provide insights into ecological specialization and systematics.</title>
        <authorList>
            <person name="Melie T."/>
            <person name="Pirro S."/>
            <person name="Miller A.N."/>
            <person name="Quandt A."/>
        </authorList>
    </citation>
    <scope>NUCLEOTIDE SEQUENCE</scope>
    <source>
        <strain evidence="3">CAQ_001_2017</strain>
    </source>
</reference>
<feature type="binding site" evidence="1">
    <location>
        <position position="479"/>
    </location>
    <ligand>
        <name>ATP</name>
        <dbReference type="ChEBI" id="CHEBI:30616"/>
    </ligand>
</feature>
<dbReference type="Proteomes" id="UP000750711">
    <property type="component" value="Unassembled WGS sequence"/>
</dbReference>
<feature type="region of interest" description="Disordered" evidence="2">
    <location>
        <begin position="142"/>
        <end position="435"/>
    </location>
</feature>
<keyword evidence="4" id="KW-1185">Reference proteome</keyword>
<feature type="compositionally biased region" description="Acidic residues" evidence="2">
    <location>
        <begin position="282"/>
        <end position="291"/>
    </location>
</feature>
<feature type="compositionally biased region" description="Polar residues" evidence="2">
    <location>
        <begin position="142"/>
        <end position="169"/>
    </location>
</feature>
<evidence type="ECO:0008006" key="5">
    <source>
        <dbReference type="Google" id="ProtNLM"/>
    </source>
</evidence>
<feature type="compositionally biased region" description="Pro residues" evidence="2">
    <location>
        <begin position="328"/>
        <end position="338"/>
    </location>
</feature>
<name>A0A9P8LC61_9PEZI</name>
<dbReference type="AlphaFoldDB" id="A0A9P8LC61"/>
<feature type="compositionally biased region" description="Polar residues" evidence="2">
    <location>
        <begin position="178"/>
        <end position="206"/>
    </location>
</feature>
<gene>
    <name evidence="3" type="ORF">GP486_003883</name>
</gene>
<organism evidence="3 4">
    <name type="scientific">Trichoglossum hirsutum</name>
    <dbReference type="NCBI Taxonomy" id="265104"/>
    <lineage>
        <taxon>Eukaryota</taxon>
        <taxon>Fungi</taxon>
        <taxon>Dikarya</taxon>
        <taxon>Ascomycota</taxon>
        <taxon>Pezizomycotina</taxon>
        <taxon>Geoglossomycetes</taxon>
        <taxon>Geoglossales</taxon>
        <taxon>Geoglossaceae</taxon>
        <taxon>Trichoglossum</taxon>
    </lineage>
</organism>
<accession>A0A9P8LC61</accession>
<dbReference type="SUPFAM" id="SSF56112">
    <property type="entry name" value="Protein kinase-like (PK-like)"/>
    <property type="match status" value="1"/>
</dbReference>
<feature type="compositionally biased region" description="Pro residues" evidence="2">
    <location>
        <begin position="16"/>
        <end position="25"/>
    </location>
</feature>
<dbReference type="InterPro" id="IPR011009">
    <property type="entry name" value="Kinase-like_dom_sf"/>
</dbReference>
<comment type="caution">
    <text evidence="3">The sequence shown here is derived from an EMBL/GenBank/DDBJ whole genome shotgun (WGS) entry which is preliminary data.</text>
</comment>
<dbReference type="GO" id="GO:0005524">
    <property type="term" value="F:ATP binding"/>
    <property type="evidence" value="ECO:0007669"/>
    <property type="project" value="UniProtKB-UniRule"/>
</dbReference>
<dbReference type="InterPro" id="IPR017441">
    <property type="entry name" value="Protein_kinase_ATP_BS"/>
</dbReference>
<feature type="compositionally biased region" description="Basic and acidic residues" evidence="2">
    <location>
        <begin position="363"/>
        <end position="376"/>
    </location>
</feature>
<evidence type="ECO:0000256" key="1">
    <source>
        <dbReference type="PROSITE-ProRule" id="PRU10141"/>
    </source>
</evidence>
<feature type="compositionally biased region" description="Basic and acidic residues" evidence="2">
    <location>
        <begin position="34"/>
        <end position="47"/>
    </location>
</feature>
<dbReference type="EMBL" id="JAGHQM010000560">
    <property type="protein sequence ID" value="KAH0559599.1"/>
    <property type="molecule type" value="Genomic_DNA"/>
</dbReference>
<feature type="compositionally biased region" description="Low complexity" evidence="2">
    <location>
        <begin position="258"/>
        <end position="276"/>
    </location>
</feature>
<keyword evidence="1" id="KW-0547">Nucleotide-binding</keyword>
<evidence type="ECO:0000256" key="2">
    <source>
        <dbReference type="SAM" id="MobiDB-lite"/>
    </source>
</evidence>
<evidence type="ECO:0000313" key="3">
    <source>
        <dbReference type="EMBL" id="KAH0559599.1"/>
    </source>
</evidence>
<sequence>MTRNAKNKETAVVTEKPPPSPPRPIPSFTDSDDHDLIDGDARMREAFPMHGMKATDVSRPSPAAVSQPAPAPINTRQHYSNSSQYVGPNSNHHLSPQSQSPYGNGRGWGGQQHFNGQHGYVTSPLVVIRTTLINAGYRQQMHQYSPPSQPYRGSSFPSSNGPQGQFYQSHQHHGHFSSPHNQIQTGFPNQQYRGSQQGFRQNQFSPVQDRRFSGPGQQGFPIHGGQRGRGHFSNLHWTNNGRGLGRGQFDQHPSMVNQQGPGPQQFSPQQAPTQQQSNFEPVSDENGDPDDNPFRPSKALQVEDESAIQDAQKPETAQNGVPAEGQDMPPPAGRPIPKGPQEKGGQKFSFAFKSKAPNLKPDLSQKMREPASRRDAMGMGSGPSWSRTKARETALEPTPKKAPEPEKDASSKEHKRGEKRDEMREVKPASAPLTLPPEFAASDSVYYRKPGNESVVGSGTYGKVFKGIHVYTKQMVALKKIRMEGERDGVSCDTHRAFYHSY</sequence>
<feature type="compositionally biased region" description="Low complexity" evidence="2">
    <location>
        <begin position="58"/>
        <end position="68"/>
    </location>
</feature>
<dbReference type="Gene3D" id="3.30.200.20">
    <property type="entry name" value="Phosphorylase Kinase, domain 1"/>
    <property type="match status" value="1"/>
</dbReference>